<reference evidence="2 3" key="1">
    <citation type="journal article" date="2018" name="Environ. Microbiol.">
        <title>Isolation and genomic characterization of Novimethylophilus kurashikiensis gen. nov. sp. nov., a new lanthanide-dependent methylotrophic species of Methylophilaceae.</title>
        <authorList>
            <person name="Lv H."/>
            <person name="Sahin N."/>
            <person name="Tani A."/>
        </authorList>
    </citation>
    <scope>NUCLEOTIDE SEQUENCE [LARGE SCALE GENOMIC DNA]</scope>
    <source>
        <strain evidence="2 3">La2-4</strain>
    </source>
</reference>
<accession>A0A2R5FBG2</accession>
<dbReference type="RefSeq" id="WP_109016516.1">
    <property type="nucleotide sequence ID" value="NZ_BDOQ01000018.1"/>
</dbReference>
<name>A0A2R5FBG2_9PROT</name>
<organism evidence="2 3">
    <name type="scientific">Novimethylophilus kurashikiensis</name>
    <dbReference type="NCBI Taxonomy" id="1825523"/>
    <lineage>
        <taxon>Bacteria</taxon>
        <taxon>Pseudomonadati</taxon>
        <taxon>Pseudomonadota</taxon>
        <taxon>Betaproteobacteria</taxon>
        <taxon>Nitrosomonadales</taxon>
        <taxon>Methylophilaceae</taxon>
        <taxon>Novimethylophilus</taxon>
    </lineage>
</organism>
<dbReference type="Proteomes" id="UP000245081">
    <property type="component" value="Unassembled WGS sequence"/>
</dbReference>
<dbReference type="AlphaFoldDB" id="A0A2R5FBG2"/>
<comment type="caution">
    <text evidence="2">The sequence shown here is derived from an EMBL/GenBank/DDBJ whole genome shotgun (WGS) entry which is preliminary data.</text>
</comment>
<evidence type="ECO:0000256" key="1">
    <source>
        <dbReference type="SAM" id="MobiDB-lite"/>
    </source>
</evidence>
<proteinExistence type="predicted"/>
<protein>
    <submittedName>
        <fullName evidence="2">Uncharacterized protein</fullName>
    </submittedName>
</protein>
<dbReference type="EMBL" id="BDOQ01000018">
    <property type="protein sequence ID" value="GBG15365.1"/>
    <property type="molecule type" value="Genomic_DNA"/>
</dbReference>
<evidence type="ECO:0000313" key="3">
    <source>
        <dbReference type="Proteomes" id="UP000245081"/>
    </source>
</evidence>
<sequence>MKQVIVMALLARNKGPAVSAEANFVADEVKRSGRSQNQNAKEVVKSDPAVSAEANLREQVKPRSGGRSQNGSIAKGMPI</sequence>
<evidence type="ECO:0000313" key="2">
    <source>
        <dbReference type="EMBL" id="GBG15365.1"/>
    </source>
</evidence>
<feature type="region of interest" description="Disordered" evidence="1">
    <location>
        <begin position="31"/>
        <end position="79"/>
    </location>
</feature>
<gene>
    <name evidence="2" type="ORF">NMK_2970</name>
</gene>
<keyword evidence="3" id="KW-1185">Reference proteome</keyword>